<dbReference type="GO" id="GO:0008965">
    <property type="term" value="F:phosphoenolpyruvate-protein phosphotransferase activity"/>
    <property type="evidence" value="ECO:0007669"/>
    <property type="project" value="UniProtKB-EC"/>
</dbReference>
<evidence type="ECO:0000256" key="9">
    <source>
        <dbReference type="ARBA" id="ARBA00022679"/>
    </source>
</evidence>
<dbReference type="GO" id="GO:0016301">
    <property type="term" value="F:kinase activity"/>
    <property type="evidence" value="ECO:0007669"/>
    <property type="project" value="UniProtKB-KW"/>
</dbReference>
<dbReference type="Gene3D" id="1.10.274.10">
    <property type="entry name" value="PtsI, HPr-binding domain"/>
    <property type="match status" value="1"/>
</dbReference>
<dbReference type="InterPro" id="IPR036637">
    <property type="entry name" value="Phosphohistidine_dom_sf"/>
</dbReference>
<evidence type="ECO:0000256" key="4">
    <source>
        <dbReference type="ARBA" id="ARBA00007837"/>
    </source>
</evidence>
<dbReference type="SUPFAM" id="SSF51621">
    <property type="entry name" value="Phosphoenolpyruvate/pyruvate domain"/>
    <property type="match status" value="1"/>
</dbReference>
<keyword evidence="6" id="KW-0813">Transport</keyword>
<dbReference type="PANTHER" id="PTHR46244:SF6">
    <property type="entry name" value="PHOSPHOENOLPYRUVATE-PROTEIN PHOSPHOTRANSFERASE"/>
    <property type="match status" value="1"/>
</dbReference>
<dbReference type="InterPro" id="IPR036618">
    <property type="entry name" value="PtsI_HPr-bd_sf"/>
</dbReference>
<evidence type="ECO:0000256" key="5">
    <source>
        <dbReference type="ARBA" id="ARBA00012232"/>
    </source>
</evidence>
<evidence type="ECO:0000256" key="7">
    <source>
        <dbReference type="ARBA" id="ARBA00022490"/>
    </source>
</evidence>
<dbReference type="EMBL" id="AP021874">
    <property type="protein sequence ID" value="BBO70067.1"/>
    <property type="molecule type" value="Genomic_DNA"/>
</dbReference>
<dbReference type="SUPFAM" id="SSF47831">
    <property type="entry name" value="Enzyme I of the PEP:sugar phosphotransferase system HPr-binding (sub)domain"/>
    <property type="match status" value="1"/>
</dbReference>
<evidence type="ECO:0000256" key="2">
    <source>
        <dbReference type="ARBA" id="ARBA00001946"/>
    </source>
</evidence>
<dbReference type="InterPro" id="IPR050499">
    <property type="entry name" value="PEP-utilizing_PTS_enzyme"/>
</dbReference>
<dbReference type="GO" id="GO:0046872">
    <property type="term" value="F:metal ion binding"/>
    <property type="evidence" value="ECO:0007669"/>
    <property type="project" value="UniProtKB-KW"/>
</dbReference>
<dbReference type="Gene3D" id="3.50.30.10">
    <property type="entry name" value="Phosphohistidine domain"/>
    <property type="match status" value="1"/>
</dbReference>
<dbReference type="AlphaFoldDB" id="A0A5K7YZN0"/>
<evidence type="ECO:0000256" key="10">
    <source>
        <dbReference type="ARBA" id="ARBA00022683"/>
    </source>
</evidence>
<evidence type="ECO:0000256" key="6">
    <source>
        <dbReference type="ARBA" id="ARBA00022448"/>
    </source>
</evidence>
<evidence type="ECO:0000256" key="8">
    <source>
        <dbReference type="ARBA" id="ARBA00022597"/>
    </source>
</evidence>
<name>A0A5K7YZN0_9BACT</name>
<keyword evidence="9 15" id="KW-0808">Transferase</keyword>
<keyword evidence="8" id="KW-0762">Sugar transport</keyword>
<dbReference type="Pfam" id="PF02896">
    <property type="entry name" value="PEP-utilizers_C"/>
    <property type="match status" value="1"/>
</dbReference>
<comment type="subcellular location">
    <subcellularLocation>
        <location evidence="3">Cytoplasm</location>
    </subcellularLocation>
</comment>
<keyword evidence="15" id="KW-0670">Pyruvate</keyword>
<comment type="catalytic activity">
    <reaction evidence="1">
        <text>L-histidyl-[protein] + phosphoenolpyruvate = N(pros)-phospho-L-histidyl-[protein] + pyruvate</text>
        <dbReference type="Rhea" id="RHEA:23880"/>
        <dbReference type="Rhea" id="RHEA-COMP:9745"/>
        <dbReference type="Rhea" id="RHEA-COMP:9746"/>
        <dbReference type="ChEBI" id="CHEBI:15361"/>
        <dbReference type="ChEBI" id="CHEBI:29979"/>
        <dbReference type="ChEBI" id="CHEBI:58702"/>
        <dbReference type="ChEBI" id="CHEBI:64837"/>
        <dbReference type="EC" id="2.7.3.9"/>
    </reaction>
</comment>
<gene>
    <name evidence="15" type="primary">ptsP</name>
    <name evidence="15" type="ORF">DSCA_39970</name>
</gene>
<evidence type="ECO:0000313" key="15">
    <source>
        <dbReference type="EMBL" id="BBO70067.1"/>
    </source>
</evidence>
<proteinExistence type="inferred from homology"/>
<dbReference type="GO" id="GO:0005737">
    <property type="term" value="C:cytoplasm"/>
    <property type="evidence" value="ECO:0007669"/>
    <property type="project" value="UniProtKB-SubCell"/>
</dbReference>
<evidence type="ECO:0000313" key="16">
    <source>
        <dbReference type="Proteomes" id="UP000427906"/>
    </source>
</evidence>
<dbReference type="EC" id="2.7.3.9" evidence="5"/>
<dbReference type="Pfam" id="PF00391">
    <property type="entry name" value="PEP-utilizers"/>
    <property type="match status" value="1"/>
</dbReference>
<dbReference type="Gene3D" id="3.20.20.60">
    <property type="entry name" value="Phosphoenolpyruvate-binding domains"/>
    <property type="match status" value="1"/>
</dbReference>
<accession>A0A5K7YZN0</accession>
<keyword evidence="10" id="KW-0598">Phosphotransferase system</keyword>
<evidence type="ECO:0000256" key="12">
    <source>
        <dbReference type="ARBA" id="ARBA00022777"/>
    </source>
</evidence>
<dbReference type="InterPro" id="IPR006318">
    <property type="entry name" value="PTS_EI-like"/>
</dbReference>
<dbReference type="InterPro" id="IPR040442">
    <property type="entry name" value="Pyrv_kinase-like_dom_sf"/>
</dbReference>
<dbReference type="InterPro" id="IPR003018">
    <property type="entry name" value="GAF"/>
</dbReference>
<dbReference type="NCBIfam" id="TIGR01417">
    <property type="entry name" value="PTS_I_fam"/>
    <property type="match status" value="1"/>
</dbReference>
<reference evidence="15 16" key="1">
    <citation type="submission" date="2019-11" db="EMBL/GenBank/DDBJ databases">
        <title>Comparative genomics of hydrocarbon-degrading Desulfosarcina strains.</title>
        <authorList>
            <person name="Watanabe M."/>
            <person name="Kojima H."/>
            <person name="Fukui M."/>
        </authorList>
    </citation>
    <scope>NUCLEOTIDE SEQUENCE [LARGE SCALE GENOMIC DNA]</scope>
    <source>
        <strain evidence="15 16">PL12</strain>
    </source>
</reference>
<dbReference type="SMART" id="SM00065">
    <property type="entry name" value="GAF"/>
    <property type="match status" value="1"/>
</dbReference>
<dbReference type="OrthoDB" id="9765468at2"/>
<evidence type="ECO:0000256" key="13">
    <source>
        <dbReference type="ARBA" id="ARBA00022842"/>
    </source>
</evidence>
<feature type="domain" description="GAF" evidence="14">
    <location>
        <begin position="27"/>
        <end position="174"/>
    </location>
</feature>
<dbReference type="SUPFAM" id="SSF52009">
    <property type="entry name" value="Phosphohistidine domain"/>
    <property type="match status" value="1"/>
</dbReference>
<comment type="cofactor">
    <cofactor evidence="2">
        <name>Mg(2+)</name>
        <dbReference type="ChEBI" id="CHEBI:18420"/>
    </cofactor>
</comment>
<dbReference type="InterPro" id="IPR000121">
    <property type="entry name" value="PEP_util_C"/>
</dbReference>
<dbReference type="KEGG" id="dalk:DSCA_39970"/>
<dbReference type="InterPro" id="IPR015813">
    <property type="entry name" value="Pyrv/PenolPyrv_kinase-like_dom"/>
</dbReference>
<dbReference type="InterPro" id="IPR029016">
    <property type="entry name" value="GAF-like_dom_sf"/>
</dbReference>
<evidence type="ECO:0000256" key="1">
    <source>
        <dbReference type="ARBA" id="ARBA00000683"/>
    </source>
</evidence>
<organism evidence="15 16">
    <name type="scientific">Desulfosarcina alkanivorans</name>
    <dbReference type="NCBI Taxonomy" id="571177"/>
    <lineage>
        <taxon>Bacteria</taxon>
        <taxon>Pseudomonadati</taxon>
        <taxon>Thermodesulfobacteriota</taxon>
        <taxon>Desulfobacteria</taxon>
        <taxon>Desulfobacterales</taxon>
        <taxon>Desulfosarcinaceae</taxon>
        <taxon>Desulfosarcina</taxon>
    </lineage>
</organism>
<dbReference type="Proteomes" id="UP000427906">
    <property type="component" value="Chromosome"/>
</dbReference>
<keyword evidence="13" id="KW-0460">Magnesium</keyword>
<dbReference type="Pfam" id="PF05524">
    <property type="entry name" value="PEP-utilisers_N"/>
    <property type="match status" value="1"/>
</dbReference>
<evidence type="ECO:0000256" key="3">
    <source>
        <dbReference type="ARBA" id="ARBA00004496"/>
    </source>
</evidence>
<dbReference type="InterPro" id="IPR008279">
    <property type="entry name" value="PEP-util_enz_mobile_dom"/>
</dbReference>
<keyword evidence="11" id="KW-0479">Metal-binding</keyword>
<comment type="similarity">
    <text evidence="4">Belongs to the PEP-utilizing enzyme family.</text>
</comment>
<dbReference type="GO" id="GO:0009401">
    <property type="term" value="P:phosphoenolpyruvate-dependent sugar phosphotransferase system"/>
    <property type="evidence" value="ECO:0007669"/>
    <property type="project" value="UniProtKB-KW"/>
</dbReference>
<protein>
    <recommendedName>
        <fullName evidence="5">phosphoenolpyruvate--protein phosphotransferase</fullName>
        <ecNumber evidence="5">2.7.3.9</ecNumber>
    </recommendedName>
</protein>
<dbReference type="PANTHER" id="PTHR46244">
    <property type="entry name" value="PHOSPHOENOLPYRUVATE-PROTEIN PHOSPHOTRANSFERASE"/>
    <property type="match status" value="1"/>
</dbReference>
<dbReference type="Pfam" id="PF01590">
    <property type="entry name" value="GAF"/>
    <property type="match status" value="1"/>
</dbReference>
<keyword evidence="12" id="KW-0418">Kinase</keyword>
<dbReference type="PRINTS" id="PR01736">
    <property type="entry name" value="PHPHTRNFRASE"/>
</dbReference>
<dbReference type="InterPro" id="IPR008731">
    <property type="entry name" value="PTS_EIN"/>
</dbReference>
<dbReference type="SUPFAM" id="SSF55781">
    <property type="entry name" value="GAF domain-like"/>
    <property type="match status" value="1"/>
</dbReference>
<keyword evidence="7" id="KW-0963">Cytoplasm</keyword>
<dbReference type="RefSeq" id="WP_155318045.1">
    <property type="nucleotide sequence ID" value="NZ_AP021874.1"/>
</dbReference>
<dbReference type="Gene3D" id="3.30.450.40">
    <property type="match status" value="1"/>
</dbReference>
<keyword evidence="16" id="KW-1185">Reference proteome</keyword>
<evidence type="ECO:0000259" key="14">
    <source>
        <dbReference type="SMART" id="SM00065"/>
    </source>
</evidence>
<sequence length="753" mass="82023">MTGKRQDLLNMLCDLSDLSALVTGSENIENFLQRTVVLVSEHLGTPVCSIYLHDETADELVLKATVGLNPEAVDRVRMGPGQGLVGTVMASRKPVCEGRASKNPRFRYFPETDELPYESFLAVPIQKGVVKIGVLVVQHTEPDYFETTDVTALKATGAQLAAVLENARLLMDLQRMCRIPERPVCNLGFIKGQRVSGGFARGRATVWGKSHAQLVAGSRESEGGTMADFRRATARTADQLDVLQQRCAERLPESASLIFAAHFMMLKDPKFIDSMAAKIEAGLPATRAVREVAGKYIDLFADSPHPYIREKVGDIEDLAGRLLGNLAPPSTDDSQDSTGRVVVARALYPSELLKLSAESVAGIVLANGGVTAHVAIVARSLKIPMVVVQCPELLHLPPDTLVLVDGEVGNVYVDPSADIVDRFDARNRARQQVAARPTSMPAGTARTTDGTAVDLLANINLLGELPLARRMGAAGIGLYRTEFPFLIRPSFPSETEQYLVYRKVVSAMGDRPVVFRTLDLGGEKTLAYSDAAKEANPELGLRSIRFTLAYRDIFEQQLRAILRAAAGRESLGIMFPLISSPDDFLRARQVLNDCMDRLEAEGLDHHDHPAIGMMVELPAVVETMAEFAALADFFAIGTNDFVQYMLGVDRGNKRVADYYRPEHPAVLRALERVVRIAGAHDKPISICGEMGHDTAMIPFLLGIGIRRLSLDPQFMPGVNQCIAGLEINRCRNHALEMMAAGSIAGVQKCLAGF</sequence>
<evidence type="ECO:0000256" key="11">
    <source>
        <dbReference type="ARBA" id="ARBA00022723"/>
    </source>
</evidence>